<accession>A0A8S3BRZ3</accession>
<feature type="compositionally biased region" description="Pro residues" evidence="1">
    <location>
        <begin position="1"/>
        <end position="10"/>
    </location>
</feature>
<feature type="compositionally biased region" description="Polar residues" evidence="1">
    <location>
        <begin position="20"/>
        <end position="55"/>
    </location>
</feature>
<dbReference type="AlphaFoldDB" id="A0A8S3BRZ3"/>
<dbReference type="EMBL" id="CAJOBI010161561">
    <property type="protein sequence ID" value="CAF4853204.1"/>
    <property type="molecule type" value="Genomic_DNA"/>
</dbReference>
<reference evidence="2" key="1">
    <citation type="submission" date="2021-02" db="EMBL/GenBank/DDBJ databases">
        <authorList>
            <person name="Nowell W R."/>
        </authorList>
    </citation>
    <scope>NUCLEOTIDE SEQUENCE</scope>
</reference>
<protein>
    <submittedName>
        <fullName evidence="2">Uncharacterized protein</fullName>
    </submittedName>
</protein>
<feature type="region of interest" description="Disordered" evidence="1">
    <location>
        <begin position="1"/>
        <end position="55"/>
    </location>
</feature>
<proteinExistence type="predicted"/>
<dbReference type="Proteomes" id="UP000676336">
    <property type="component" value="Unassembled WGS sequence"/>
</dbReference>
<comment type="caution">
    <text evidence="2">The sequence shown here is derived from an EMBL/GenBank/DDBJ whole genome shotgun (WGS) entry which is preliminary data.</text>
</comment>
<organism evidence="2 3">
    <name type="scientific">Rotaria magnacalcarata</name>
    <dbReference type="NCBI Taxonomy" id="392030"/>
    <lineage>
        <taxon>Eukaryota</taxon>
        <taxon>Metazoa</taxon>
        <taxon>Spiralia</taxon>
        <taxon>Gnathifera</taxon>
        <taxon>Rotifera</taxon>
        <taxon>Eurotatoria</taxon>
        <taxon>Bdelloidea</taxon>
        <taxon>Philodinida</taxon>
        <taxon>Philodinidae</taxon>
        <taxon>Rotaria</taxon>
    </lineage>
</organism>
<gene>
    <name evidence="2" type="ORF">SMN809_LOCUS49497</name>
</gene>
<evidence type="ECO:0000313" key="2">
    <source>
        <dbReference type="EMBL" id="CAF4853204.1"/>
    </source>
</evidence>
<feature type="non-terminal residue" evidence="2">
    <location>
        <position position="55"/>
    </location>
</feature>
<sequence length="55" mass="5814">NTNVPPPLTLPTPDDHSSSHDTINSNQSDPTIHVTNTSTYTQHTTGTMTPGNAKA</sequence>
<evidence type="ECO:0000313" key="3">
    <source>
        <dbReference type="Proteomes" id="UP000676336"/>
    </source>
</evidence>
<evidence type="ECO:0000256" key="1">
    <source>
        <dbReference type="SAM" id="MobiDB-lite"/>
    </source>
</evidence>
<name>A0A8S3BRZ3_9BILA</name>
<feature type="non-terminal residue" evidence="2">
    <location>
        <position position="1"/>
    </location>
</feature>